<evidence type="ECO:0000313" key="2">
    <source>
        <dbReference type="EMBL" id="SFH80345.1"/>
    </source>
</evidence>
<dbReference type="PROSITE" id="PS50005">
    <property type="entry name" value="TPR"/>
    <property type="match status" value="1"/>
</dbReference>
<accession>A0A1I3D0W0</accession>
<organism evidence="2 3">
    <name type="scientific">Selenomonas ruminantium</name>
    <dbReference type="NCBI Taxonomy" id="971"/>
    <lineage>
        <taxon>Bacteria</taxon>
        <taxon>Bacillati</taxon>
        <taxon>Bacillota</taxon>
        <taxon>Negativicutes</taxon>
        <taxon>Selenomonadales</taxon>
        <taxon>Selenomonadaceae</taxon>
        <taxon>Selenomonas</taxon>
    </lineage>
</organism>
<proteinExistence type="predicted"/>
<dbReference type="PANTHER" id="PTHR43628">
    <property type="entry name" value="ACTIVATOR OF C KINASE PROTEIN 1-RELATED"/>
    <property type="match status" value="1"/>
</dbReference>
<sequence length="612" mass="69937">MAKTFQPAVREAIDLIWQHYDAESAKRGQKMLRRAAAAGDADAWGLLSRTYLGAANLAVWETSRLPEDLDEADECVRWSILGGSAVGVLCAIERRGLYPSERAAILEHWGSGKSVLEEAVSYAEEGGEAIAAELLGNCYLSGAVFGLLDDWDMDDNWGRTRMALPYLERSLEMGLALGLDNFKSCADIIYERTGERDKQEQASAMMEKFCQAGVPHMLYNRGELHYARGEYEQAYTCYEQAAAAGHEMSRFSMGYMYRFGLGVEQSAECALKEYFLSLAEDGHLPSMIQAAEIYFWGDLGEKDFAQAYSWCEKVLDKYVELAGKNPFQASGFNYDLVLPLMCYCKYYGWGTVIDREMAVRTIMEEIRRVEEEGSVLPEYKLALLYHLKGDIYANGSGNYDVDKSLARTYHEQAKSYAGFDRWLGDFKWDKSSEGFGCRFAWAIFGRYEDEKTELTDVENIRVWQEDRMQKARLQGREKLQPWRLCIQLPSEGGANFVRYEEEELENALNLVACGVYRRLMLDKMDSDDRLLVRCQAKKFQLYANVNGQEYFRETTERERALACLQRWCTGKGIKTEKWMACELVPRTRKEEISSVWKEKTKAKTEQGIPVHA</sequence>
<dbReference type="InterPro" id="IPR011990">
    <property type="entry name" value="TPR-like_helical_dom_sf"/>
</dbReference>
<dbReference type="SUPFAM" id="SSF81901">
    <property type="entry name" value="HCP-like"/>
    <property type="match status" value="1"/>
</dbReference>
<name>A0A1I3D0W0_SELRU</name>
<dbReference type="EMBL" id="FOQK01000005">
    <property type="protein sequence ID" value="SFH80345.1"/>
    <property type="molecule type" value="Genomic_DNA"/>
</dbReference>
<keyword evidence="1" id="KW-0802">TPR repeat</keyword>
<evidence type="ECO:0000256" key="1">
    <source>
        <dbReference type="PROSITE-ProRule" id="PRU00339"/>
    </source>
</evidence>
<dbReference type="AlphaFoldDB" id="A0A1I3D0W0"/>
<protein>
    <submittedName>
        <fullName evidence="2">TPR repeat</fullName>
    </submittedName>
</protein>
<dbReference type="RefSeq" id="WP_075442479.1">
    <property type="nucleotide sequence ID" value="NZ_FOQK01000005.1"/>
</dbReference>
<dbReference type="OrthoDB" id="1660036at2"/>
<dbReference type="Gene3D" id="1.25.40.10">
    <property type="entry name" value="Tetratricopeptide repeat domain"/>
    <property type="match status" value="1"/>
</dbReference>
<dbReference type="SMART" id="SM00671">
    <property type="entry name" value="SEL1"/>
    <property type="match status" value="3"/>
</dbReference>
<dbReference type="InterPro" id="IPR019734">
    <property type="entry name" value="TPR_rpt"/>
</dbReference>
<dbReference type="InterPro" id="IPR006597">
    <property type="entry name" value="Sel1-like"/>
</dbReference>
<evidence type="ECO:0000313" key="3">
    <source>
        <dbReference type="Proteomes" id="UP000183639"/>
    </source>
</evidence>
<gene>
    <name evidence="2" type="ORF">SAMN04487861_10529</name>
</gene>
<dbReference type="Proteomes" id="UP000183639">
    <property type="component" value="Unassembled WGS sequence"/>
</dbReference>
<dbReference type="PANTHER" id="PTHR43628:SF1">
    <property type="entry name" value="CHITIN SYNTHASE REGULATORY FACTOR 2-RELATED"/>
    <property type="match status" value="1"/>
</dbReference>
<dbReference type="SMART" id="SM00028">
    <property type="entry name" value="TPR"/>
    <property type="match status" value="1"/>
</dbReference>
<dbReference type="InterPro" id="IPR052945">
    <property type="entry name" value="Mitotic_Regulator"/>
</dbReference>
<reference evidence="2 3" key="1">
    <citation type="submission" date="2016-10" db="EMBL/GenBank/DDBJ databases">
        <authorList>
            <person name="de Groot N.N."/>
        </authorList>
    </citation>
    <scope>NUCLEOTIDE SEQUENCE [LARGE SCALE GENOMIC DNA]</scope>
    <source>
        <strain evidence="2 3">Z108</strain>
    </source>
</reference>
<feature type="repeat" description="TPR" evidence="1">
    <location>
        <begin position="215"/>
        <end position="248"/>
    </location>
</feature>